<dbReference type="RefSeq" id="WP_015541122.1">
    <property type="nucleotide sequence ID" value="NZ_CABJFK010000004.1"/>
</dbReference>
<evidence type="ECO:0000313" key="2">
    <source>
        <dbReference type="Proteomes" id="UP000283745"/>
    </source>
</evidence>
<gene>
    <name evidence="1" type="ORF">DW740_06615</name>
</gene>
<organism evidence="1 2">
    <name type="scientific">Blautia obeum</name>
    <dbReference type="NCBI Taxonomy" id="40520"/>
    <lineage>
        <taxon>Bacteria</taxon>
        <taxon>Bacillati</taxon>
        <taxon>Bacillota</taxon>
        <taxon>Clostridia</taxon>
        <taxon>Lachnospirales</taxon>
        <taxon>Lachnospiraceae</taxon>
        <taxon>Blautia</taxon>
    </lineage>
</organism>
<evidence type="ECO:0000313" key="1">
    <source>
        <dbReference type="EMBL" id="RHE40556.1"/>
    </source>
</evidence>
<sequence length="110" mass="11811">MVIALPVSKGNSDTAGEKLLTAPQTIQEQKSELEEKLENLLENAEGVGKVKVMLMEDGGQGVYSAGETEVTGVLIVAEGADNALTVQKIQQAVMALFQIDAHKIRIMKMK</sequence>
<proteinExistence type="predicted"/>
<protein>
    <submittedName>
        <fullName evidence="1">Uncharacterized protein</fullName>
    </submittedName>
</protein>
<name>A0A414J7X0_9FIRM</name>
<comment type="caution">
    <text evidence="1">The sequence shown here is derived from an EMBL/GenBank/DDBJ whole genome shotgun (WGS) entry which is preliminary data.</text>
</comment>
<dbReference type="AlphaFoldDB" id="A0A414J7X0"/>
<reference evidence="1 2" key="1">
    <citation type="submission" date="2018-08" db="EMBL/GenBank/DDBJ databases">
        <title>A genome reference for cultivated species of the human gut microbiota.</title>
        <authorList>
            <person name="Zou Y."/>
            <person name="Xue W."/>
            <person name="Luo G."/>
        </authorList>
    </citation>
    <scope>NUCLEOTIDE SEQUENCE [LARGE SCALE GENOMIC DNA]</scope>
    <source>
        <strain evidence="1 2">AM28-23</strain>
    </source>
</reference>
<dbReference type="EMBL" id="QSKF01000004">
    <property type="protein sequence ID" value="RHE40556.1"/>
    <property type="molecule type" value="Genomic_DNA"/>
</dbReference>
<accession>A0A414J7X0</accession>
<dbReference type="Proteomes" id="UP000283745">
    <property type="component" value="Unassembled WGS sequence"/>
</dbReference>